<dbReference type="Proteomes" id="UP000821837">
    <property type="component" value="Unassembled WGS sequence"/>
</dbReference>
<reference evidence="2" key="2">
    <citation type="submission" date="2021-09" db="EMBL/GenBank/DDBJ databases">
        <authorList>
            <person name="Jia N."/>
            <person name="Wang J."/>
            <person name="Shi W."/>
            <person name="Du L."/>
            <person name="Sun Y."/>
            <person name="Zhan W."/>
            <person name="Jiang J."/>
            <person name="Wang Q."/>
            <person name="Zhang B."/>
            <person name="Ji P."/>
            <person name="Sakyi L.B."/>
            <person name="Cui X."/>
            <person name="Yuan T."/>
            <person name="Jiang B."/>
            <person name="Yang W."/>
            <person name="Lam T.T.-Y."/>
            <person name="Chang Q."/>
            <person name="Ding S."/>
            <person name="Wang X."/>
            <person name="Zhu J."/>
            <person name="Ruan X."/>
            <person name="Zhao L."/>
            <person name="Wei J."/>
            <person name="Que T."/>
            <person name="Du C."/>
            <person name="Cheng J."/>
            <person name="Dai P."/>
            <person name="Han X."/>
            <person name="Huang E."/>
            <person name="Gao Y."/>
            <person name="Liu J."/>
            <person name="Shao H."/>
            <person name="Ye R."/>
            <person name="Li L."/>
            <person name="Wei W."/>
            <person name="Wang X."/>
            <person name="Wang C."/>
            <person name="Huo Q."/>
            <person name="Li W."/>
            <person name="Guo W."/>
            <person name="Chen H."/>
            <person name="Chen S."/>
            <person name="Zhou L."/>
            <person name="Zhou L."/>
            <person name="Ni X."/>
            <person name="Tian J."/>
            <person name="Zhou Y."/>
            <person name="Sheng Y."/>
            <person name="Liu T."/>
            <person name="Pan Y."/>
            <person name="Xia L."/>
            <person name="Li J."/>
            <person name="Zhao F."/>
            <person name="Cao W."/>
        </authorList>
    </citation>
    <scope>NUCLEOTIDE SEQUENCE</scope>
    <source>
        <strain evidence="2">Rsan-2018</strain>
        <tissue evidence="2">Larvae</tissue>
    </source>
</reference>
<organism evidence="2 3">
    <name type="scientific">Rhipicephalus sanguineus</name>
    <name type="common">Brown dog tick</name>
    <name type="synonym">Ixodes sanguineus</name>
    <dbReference type="NCBI Taxonomy" id="34632"/>
    <lineage>
        <taxon>Eukaryota</taxon>
        <taxon>Metazoa</taxon>
        <taxon>Ecdysozoa</taxon>
        <taxon>Arthropoda</taxon>
        <taxon>Chelicerata</taxon>
        <taxon>Arachnida</taxon>
        <taxon>Acari</taxon>
        <taxon>Parasitiformes</taxon>
        <taxon>Ixodida</taxon>
        <taxon>Ixodoidea</taxon>
        <taxon>Ixodidae</taxon>
        <taxon>Rhipicephalinae</taxon>
        <taxon>Rhipicephalus</taxon>
        <taxon>Rhipicephalus</taxon>
    </lineage>
</organism>
<comment type="caution">
    <text evidence="2">The sequence shown here is derived from an EMBL/GenBank/DDBJ whole genome shotgun (WGS) entry which is preliminary data.</text>
</comment>
<evidence type="ECO:0000313" key="3">
    <source>
        <dbReference type="Proteomes" id="UP000821837"/>
    </source>
</evidence>
<reference evidence="2" key="1">
    <citation type="journal article" date="2020" name="Cell">
        <title>Large-Scale Comparative Analyses of Tick Genomes Elucidate Their Genetic Diversity and Vector Capacities.</title>
        <authorList>
            <consortium name="Tick Genome and Microbiome Consortium (TIGMIC)"/>
            <person name="Jia N."/>
            <person name="Wang J."/>
            <person name="Shi W."/>
            <person name="Du L."/>
            <person name="Sun Y."/>
            <person name="Zhan W."/>
            <person name="Jiang J.F."/>
            <person name="Wang Q."/>
            <person name="Zhang B."/>
            <person name="Ji P."/>
            <person name="Bell-Sakyi L."/>
            <person name="Cui X.M."/>
            <person name="Yuan T.T."/>
            <person name="Jiang B.G."/>
            <person name="Yang W.F."/>
            <person name="Lam T.T."/>
            <person name="Chang Q.C."/>
            <person name="Ding S.J."/>
            <person name="Wang X.J."/>
            <person name="Zhu J.G."/>
            <person name="Ruan X.D."/>
            <person name="Zhao L."/>
            <person name="Wei J.T."/>
            <person name="Ye R.Z."/>
            <person name="Que T.C."/>
            <person name="Du C.H."/>
            <person name="Zhou Y.H."/>
            <person name="Cheng J.X."/>
            <person name="Dai P.F."/>
            <person name="Guo W.B."/>
            <person name="Han X.H."/>
            <person name="Huang E.J."/>
            <person name="Li L.F."/>
            <person name="Wei W."/>
            <person name="Gao Y.C."/>
            <person name="Liu J.Z."/>
            <person name="Shao H.Z."/>
            <person name="Wang X."/>
            <person name="Wang C.C."/>
            <person name="Yang T.C."/>
            <person name="Huo Q.B."/>
            <person name="Li W."/>
            <person name="Chen H.Y."/>
            <person name="Chen S.E."/>
            <person name="Zhou L.G."/>
            <person name="Ni X.B."/>
            <person name="Tian J.H."/>
            <person name="Sheng Y."/>
            <person name="Liu T."/>
            <person name="Pan Y.S."/>
            <person name="Xia L.Y."/>
            <person name="Li J."/>
            <person name="Zhao F."/>
            <person name="Cao W.C."/>
        </authorList>
    </citation>
    <scope>NUCLEOTIDE SEQUENCE</scope>
    <source>
        <strain evidence="2">Rsan-2018</strain>
    </source>
</reference>
<evidence type="ECO:0000313" key="2">
    <source>
        <dbReference type="EMBL" id="KAH7936342.1"/>
    </source>
</evidence>
<keyword evidence="3" id="KW-1185">Reference proteome</keyword>
<feature type="compositionally biased region" description="Pro residues" evidence="1">
    <location>
        <begin position="177"/>
        <end position="186"/>
    </location>
</feature>
<dbReference type="AlphaFoldDB" id="A0A9D4PDY1"/>
<protein>
    <submittedName>
        <fullName evidence="2">Uncharacterized protein</fullName>
    </submittedName>
</protein>
<gene>
    <name evidence="2" type="ORF">HPB52_021548</name>
</gene>
<feature type="region of interest" description="Disordered" evidence="1">
    <location>
        <begin position="133"/>
        <end position="192"/>
    </location>
</feature>
<accession>A0A9D4PDY1</accession>
<feature type="compositionally biased region" description="Polar residues" evidence="1">
    <location>
        <begin position="144"/>
        <end position="162"/>
    </location>
</feature>
<proteinExistence type="predicted"/>
<evidence type="ECO:0000256" key="1">
    <source>
        <dbReference type="SAM" id="MobiDB-lite"/>
    </source>
</evidence>
<name>A0A9D4PDY1_RHISA</name>
<dbReference type="EMBL" id="JABSTV010001255">
    <property type="protein sequence ID" value="KAH7936342.1"/>
    <property type="molecule type" value="Genomic_DNA"/>
</dbReference>
<sequence>MHSTTSRTKPSSNISRLVTLLILSWEGRRMGKTPHILVALTKRKVPWWILYHGVHLRLHPFQNKVEACFDCRLTCYRTDVCPKPRKDRCSLCGATYSPCPDGSSPTCIPRCTVCNGNLSTNSSGCEHRYAQRPVRQKNLPPPNRSSSQQPADTNRSSSQQSADAAPTPENAVARGTAPPPNLPLPPAKTTAVFPSLPATTRKAASQPKAAGPLPALRLPHVTAHRQENASLRQELAAQGSLLEAQKVEITCLQAQLRTLEQKL</sequence>